<dbReference type="Proteomes" id="UP000694424">
    <property type="component" value="Unplaced"/>
</dbReference>
<dbReference type="AlphaFoldDB" id="A0A8B9NY10"/>
<evidence type="ECO:0000256" key="1">
    <source>
        <dbReference type="SAM" id="MobiDB-lite"/>
    </source>
</evidence>
<accession>A0A8B9NY10</accession>
<feature type="compositionally biased region" description="Basic and acidic residues" evidence="1">
    <location>
        <begin position="102"/>
        <end position="111"/>
    </location>
</feature>
<keyword evidence="3" id="KW-1185">Reference proteome</keyword>
<protein>
    <submittedName>
        <fullName evidence="2">Uncharacterized protein</fullName>
    </submittedName>
</protein>
<dbReference type="Ensembl" id="ENSAOWT00000002890.1">
    <property type="protein sequence ID" value="ENSAOWP00000002521.1"/>
    <property type="gene ID" value="ENSAOWG00000001803.1"/>
</dbReference>
<reference evidence="2" key="1">
    <citation type="submission" date="2025-08" db="UniProtKB">
        <authorList>
            <consortium name="Ensembl"/>
        </authorList>
    </citation>
    <scope>IDENTIFICATION</scope>
</reference>
<evidence type="ECO:0000313" key="3">
    <source>
        <dbReference type="Proteomes" id="UP000694424"/>
    </source>
</evidence>
<organism evidence="2 3">
    <name type="scientific">Apteryx owenii</name>
    <name type="common">Little spotted kiwi</name>
    <dbReference type="NCBI Taxonomy" id="8824"/>
    <lineage>
        <taxon>Eukaryota</taxon>
        <taxon>Metazoa</taxon>
        <taxon>Chordata</taxon>
        <taxon>Craniata</taxon>
        <taxon>Vertebrata</taxon>
        <taxon>Euteleostomi</taxon>
        <taxon>Archelosauria</taxon>
        <taxon>Archosauria</taxon>
        <taxon>Dinosauria</taxon>
        <taxon>Saurischia</taxon>
        <taxon>Theropoda</taxon>
        <taxon>Coelurosauria</taxon>
        <taxon>Aves</taxon>
        <taxon>Palaeognathae</taxon>
        <taxon>Apterygiformes</taxon>
        <taxon>Apterygidae</taxon>
        <taxon>Apteryx</taxon>
    </lineage>
</organism>
<reference evidence="2" key="2">
    <citation type="submission" date="2025-09" db="UniProtKB">
        <authorList>
            <consortium name="Ensembl"/>
        </authorList>
    </citation>
    <scope>IDENTIFICATION</scope>
</reference>
<proteinExistence type="predicted"/>
<sequence>MGTLELAEFPMEKGSLELLKQKWESGEVLRPGPRGQYGLAGNRRCRRSPAPEGRSGRAAPRSPQPEEAGPAAADGQEGRAGGSAPDKSSRGSTVEKAPADGGRVEVFKEEPLGGPRRIERFPIALEDLRSRFEMRSVYIQVKCFLLQFTDELRI</sequence>
<name>A0A8B9NY10_APTOW</name>
<evidence type="ECO:0000313" key="2">
    <source>
        <dbReference type="Ensembl" id="ENSAOWP00000002521.1"/>
    </source>
</evidence>
<feature type="region of interest" description="Disordered" evidence="1">
    <location>
        <begin position="26"/>
        <end position="111"/>
    </location>
</feature>